<dbReference type="EMBL" id="JAAGMP010001046">
    <property type="protein sequence ID" value="NEC21203.1"/>
    <property type="molecule type" value="Genomic_DNA"/>
</dbReference>
<dbReference type="RefSeq" id="WP_164205223.1">
    <property type="nucleotide sequence ID" value="NZ_JAAGMP010001046.1"/>
</dbReference>
<protein>
    <submittedName>
        <fullName evidence="1">Uncharacterized protein</fullName>
    </submittedName>
</protein>
<comment type="caution">
    <text evidence="1">The sequence shown here is derived from an EMBL/GenBank/DDBJ whole genome shotgun (WGS) entry which is preliminary data.</text>
</comment>
<dbReference type="AlphaFoldDB" id="A0A7K3S1P0"/>
<accession>A0A7K3S1P0</accession>
<evidence type="ECO:0000313" key="1">
    <source>
        <dbReference type="EMBL" id="NEC21203.1"/>
    </source>
</evidence>
<evidence type="ECO:0000313" key="2">
    <source>
        <dbReference type="Proteomes" id="UP000469670"/>
    </source>
</evidence>
<reference evidence="1 2" key="1">
    <citation type="submission" date="2020-01" db="EMBL/GenBank/DDBJ databases">
        <title>Insect and environment-associated Actinomycetes.</title>
        <authorList>
            <person name="Currrie C."/>
            <person name="Chevrette M."/>
            <person name="Carlson C."/>
            <person name="Stubbendieck R."/>
            <person name="Wendt-Pienkowski E."/>
        </authorList>
    </citation>
    <scope>NUCLEOTIDE SEQUENCE [LARGE SCALE GENOMIC DNA]</scope>
    <source>
        <strain evidence="1 2">SID7590</strain>
    </source>
</reference>
<proteinExistence type="predicted"/>
<gene>
    <name evidence="1" type="ORF">G3I50_23590</name>
</gene>
<name>A0A7K3S1P0_9ACTN</name>
<sequence length="63" mass="7156">MRARAFMHPRKNVQLGRAVRRWGQPHIPGRYRVAEAISGSVTPGRSLSRIGAIRTFQRFVKGL</sequence>
<organism evidence="1 2">
    <name type="scientific">Streptomyces parvus</name>
    <dbReference type="NCBI Taxonomy" id="66428"/>
    <lineage>
        <taxon>Bacteria</taxon>
        <taxon>Bacillati</taxon>
        <taxon>Actinomycetota</taxon>
        <taxon>Actinomycetes</taxon>
        <taxon>Kitasatosporales</taxon>
        <taxon>Streptomycetaceae</taxon>
        <taxon>Streptomyces</taxon>
    </lineage>
</organism>
<dbReference type="Proteomes" id="UP000469670">
    <property type="component" value="Unassembled WGS sequence"/>
</dbReference>